<organism evidence="1 2">
    <name type="scientific">Drosophila gunungcola</name>
    <name type="common">fruit fly</name>
    <dbReference type="NCBI Taxonomy" id="103775"/>
    <lineage>
        <taxon>Eukaryota</taxon>
        <taxon>Metazoa</taxon>
        <taxon>Ecdysozoa</taxon>
        <taxon>Arthropoda</taxon>
        <taxon>Hexapoda</taxon>
        <taxon>Insecta</taxon>
        <taxon>Pterygota</taxon>
        <taxon>Neoptera</taxon>
        <taxon>Endopterygota</taxon>
        <taxon>Diptera</taxon>
        <taxon>Brachycera</taxon>
        <taxon>Muscomorpha</taxon>
        <taxon>Ephydroidea</taxon>
        <taxon>Drosophilidae</taxon>
        <taxon>Drosophila</taxon>
        <taxon>Sophophora</taxon>
    </lineage>
</organism>
<accession>A0A9P9YMI5</accession>
<evidence type="ECO:0000313" key="2">
    <source>
        <dbReference type="Proteomes" id="UP001059596"/>
    </source>
</evidence>
<proteinExistence type="predicted"/>
<feature type="non-terminal residue" evidence="1">
    <location>
        <position position="1"/>
    </location>
</feature>
<dbReference type="EMBL" id="JAMKOV010000005">
    <property type="protein sequence ID" value="KAI8039642.1"/>
    <property type="molecule type" value="Genomic_DNA"/>
</dbReference>
<dbReference type="Proteomes" id="UP001059596">
    <property type="component" value="Unassembled WGS sequence"/>
</dbReference>
<evidence type="ECO:0000313" key="1">
    <source>
        <dbReference type="EMBL" id="KAI8039642.1"/>
    </source>
</evidence>
<name>A0A9P9YMI5_9MUSC</name>
<reference evidence="1" key="1">
    <citation type="journal article" date="2023" name="Genome Biol. Evol.">
        <title>Long-read-based Genome Assembly of Drosophila gunungcola Reveals Fewer Chemosensory Genes in Flower-breeding Species.</title>
        <authorList>
            <person name="Negi A."/>
            <person name="Liao B.Y."/>
            <person name="Yeh S.D."/>
        </authorList>
    </citation>
    <scope>NUCLEOTIDE SEQUENCE</scope>
    <source>
        <strain evidence="1">Sukarami</strain>
    </source>
</reference>
<gene>
    <name evidence="1" type="ORF">M5D96_007062</name>
</gene>
<comment type="caution">
    <text evidence="1">The sequence shown here is derived from an EMBL/GenBank/DDBJ whole genome shotgun (WGS) entry which is preliminary data.</text>
</comment>
<keyword evidence="2" id="KW-1185">Reference proteome</keyword>
<sequence>NLPLSHALAKREEGCKNNRLKERERPSAQVIRPCFSDLSDFTFISVALHSSQHFIENSNSLSKSPTCCSVFVVAAIRLVSPVKVVVQSGIR</sequence>
<dbReference type="AlphaFoldDB" id="A0A9P9YMI5"/>
<protein>
    <submittedName>
        <fullName evidence="1">Uncharacterized protein</fullName>
    </submittedName>
</protein>